<accession>A0A4R6JMK6</accession>
<dbReference type="EMBL" id="SNWR01000001">
    <property type="protein sequence ID" value="TDO37097.1"/>
    <property type="molecule type" value="Genomic_DNA"/>
</dbReference>
<gene>
    <name evidence="1" type="ORF">C8E87_0692</name>
</gene>
<evidence type="ECO:0000313" key="2">
    <source>
        <dbReference type="Proteomes" id="UP000294901"/>
    </source>
</evidence>
<dbReference type="Gene3D" id="3.40.50.1820">
    <property type="entry name" value="alpha/beta hydrolase"/>
    <property type="match status" value="1"/>
</dbReference>
<evidence type="ECO:0000313" key="1">
    <source>
        <dbReference type="EMBL" id="TDO37097.1"/>
    </source>
</evidence>
<reference evidence="1 2" key="1">
    <citation type="submission" date="2019-03" db="EMBL/GenBank/DDBJ databases">
        <title>Sequencing the genomes of 1000 actinobacteria strains.</title>
        <authorList>
            <person name="Klenk H.-P."/>
        </authorList>
    </citation>
    <scope>NUCLEOTIDE SEQUENCE [LARGE SCALE GENOMIC DNA]</scope>
    <source>
        <strain evidence="1 2">DSM 43805</strain>
    </source>
</reference>
<dbReference type="AlphaFoldDB" id="A0A4R6JMK6"/>
<protein>
    <submittedName>
        <fullName evidence="1">Esterase/lipase</fullName>
    </submittedName>
</protein>
<dbReference type="InterPro" id="IPR029058">
    <property type="entry name" value="AB_hydrolase_fold"/>
</dbReference>
<dbReference type="Proteomes" id="UP000294901">
    <property type="component" value="Unassembled WGS sequence"/>
</dbReference>
<comment type="caution">
    <text evidence="1">The sequence shown here is derived from an EMBL/GenBank/DDBJ whole genome shotgun (WGS) entry which is preliminary data.</text>
</comment>
<dbReference type="SUPFAM" id="SSF53474">
    <property type="entry name" value="alpha/beta-Hydrolases"/>
    <property type="match status" value="1"/>
</dbReference>
<name>A0A4R6JMK6_9ACTN</name>
<sequence>MFVILRRFLRAGAALVLIVLLAVGVIYAWPLGLDEGTAYPVSFSEAQARIGRLVDADESDPEVTAECRSQALIHSGRTAKSVLMLHGYTGCPAQMSSLARRFYDQGYNVWVPRAPRQGVTDPKAHAGLTTDELLAYASDSFDLTAGLGDEAGVVGISGGAVLATWLARHRPAARLLTLSPFYAPSAKQAPAWQVKPMIVLYGNRLLPDRYAAGTGFSFFALSQYLRIARNLDGGRSTTLKSIGLVTSEADTYIDLRRATEVAESLGPITRFTLPASWGIGHNIVAPAVLGPRTASLEKTYFELYEGRTVSAVG</sequence>
<keyword evidence="2" id="KW-1185">Reference proteome</keyword>
<organism evidence="1 2">
    <name type="scientific">Paractinoplanes brasiliensis</name>
    <dbReference type="NCBI Taxonomy" id="52695"/>
    <lineage>
        <taxon>Bacteria</taxon>
        <taxon>Bacillati</taxon>
        <taxon>Actinomycetota</taxon>
        <taxon>Actinomycetes</taxon>
        <taxon>Micromonosporales</taxon>
        <taxon>Micromonosporaceae</taxon>
        <taxon>Paractinoplanes</taxon>
    </lineage>
</organism>
<proteinExistence type="predicted"/>